<dbReference type="Gene3D" id="1.10.8.60">
    <property type="match status" value="1"/>
</dbReference>
<dbReference type="InterPro" id="IPR002078">
    <property type="entry name" value="Sigma_54_int"/>
</dbReference>
<dbReference type="PANTHER" id="PTHR32071">
    <property type="entry name" value="TRANSCRIPTIONAL REGULATORY PROTEIN"/>
    <property type="match status" value="1"/>
</dbReference>
<dbReference type="SUPFAM" id="SSF52540">
    <property type="entry name" value="P-loop containing nucleoside triphosphate hydrolases"/>
    <property type="match status" value="1"/>
</dbReference>
<protein>
    <recommendedName>
        <fullName evidence="2">DNA-binding transcriptional regulator NtrC</fullName>
    </recommendedName>
    <alternativeName>
        <fullName evidence="13">Nitrogen regulation protein NR(I)</fullName>
    </alternativeName>
    <alternativeName>
        <fullName evidence="14">Nitrogen regulator I</fullName>
    </alternativeName>
</protein>
<evidence type="ECO:0000256" key="11">
    <source>
        <dbReference type="ARBA" id="ARBA00023159"/>
    </source>
</evidence>
<keyword evidence="20" id="KW-1185">Reference proteome</keyword>
<keyword evidence="10" id="KW-0238">DNA-binding</keyword>
<dbReference type="PRINTS" id="PR01590">
    <property type="entry name" value="HTHFIS"/>
</dbReference>
<keyword evidence="11" id="KW-0010">Activator</keyword>
<evidence type="ECO:0000256" key="1">
    <source>
        <dbReference type="ARBA" id="ARBA00004496"/>
    </source>
</evidence>
<dbReference type="InterPro" id="IPR002197">
    <property type="entry name" value="HTH_Fis"/>
</dbReference>
<evidence type="ECO:0000313" key="19">
    <source>
        <dbReference type="EMBL" id="PWE17196.1"/>
    </source>
</evidence>
<feature type="modified residue" description="4-aspartylphosphate" evidence="16">
    <location>
        <position position="53"/>
    </location>
</feature>
<evidence type="ECO:0000256" key="16">
    <source>
        <dbReference type="PROSITE-ProRule" id="PRU00169"/>
    </source>
</evidence>
<keyword evidence="6" id="KW-0547">Nucleotide-binding</keyword>
<evidence type="ECO:0000256" key="4">
    <source>
        <dbReference type="ARBA" id="ARBA00022491"/>
    </source>
</evidence>
<sequence length="424" mass="45178">MSRRIQLLEDDDSLRLVISRALSRAGYEVRATASPDAAIDRMARGDADLLIADVLLGRENFLERLQEVRAARPNAPVIVISAQTTAATAIRAEQGGAVEYLPKPFDLEDLAAAVERALGTAGETKRSGADPFAMLAGRSPAMQEAFRAIARLAPRREPVVFSGPDGSGRAAAARALYAASERDGMLREAGPAALDDDFAGVFEGLGADDAVLLRRAEAWTPKTQARLLERLEASGAGPRILATVSPDAGRVVRPDLMDRLGVGHVDLPPLHERGDDVLLLFRRFFEAGAGRPPELEAAAERYLRSRVWPGEVRELERAARRLAAQGGPGAVTLEAVKAAIATPGEAAADEAIETAAMRYAANLLEADETDIAEHVRAAAERGMIRAALAATGGVRREAADRLGLNRNTLARRIAALGLDEESED</sequence>
<gene>
    <name evidence="19" type="ORF">DDZ18_05745</name>
</gene>
<dbReference type="Pfam" id="PF00158">
    <property type="entry name" value="Sigma54_activat"/>
    <property type="match status" value="1"/>
</dbReference>
<dbReference type="GO" id="GO:0006355">
    <property type="term" value="P:regulation of DNA-templated transcription"/>
    <property type="evidence" value="ECO:0007669"/>
    <property type="project" value="InterPro"/>
</dbReference>
<name>A0A2U2BT83_9PROT</name>
<evidence type="ECO:0000256" key="8">
    <source>
        <dbReference type="ARBA" id="ARBA00023012"/>
    </source>
</evidence>
<dbReference type="Pfam" id="PF02954">
    <property type="entry name" value="HTH_8"/>
    <property type="match status" value="1"/>
</dbReference>
<dbReference type="PROSITE" id="PS50110">
    <property type="entry name" value="RESPONSE_REGULATORY"/>
    <property type="match status" value="1"/>
</dbReference>
<dbReference type="GO" id="GO:0000160">
    <property type="term" value="P:phosphorelay signal transduction system"/>
    <property type="evidence" value="ECO:0007669"/>
    <property type="project" value="UniProtKB-KW"/>
</dbReference>
<evidence type="ECO:0000256" key="2">
    <source>
        <dbReference type="ARBA" id="ARBA00019059"/>
    </source>
</evidence>
<accession>A0A2U2BT83</accession>
<evidence type="ECO:0000259" key="18">
    <source>
        <dbReference type="PROSITE" id="PS50110"/>
    </source>
</evidence>
<evidence type="ECO:0000256" key="9">
    <source>
        <dbReference type="ARBA" id="ARBA00023015"/>
    </source>
</evidence>
<proteinExistence type="predicted"/>
<dbReference type="SUPFAM" id="SSF46689">
    <property type="entry name" value="Homeodomain-like"/>
    <property type="match status" value="1"/>
</dbReference>
<dbReference type="Pfam" id="PF25601">
    <property type="entry name" value="AAA_lid_14"/>
    <property type="match status" value="1"/>
</dbReference>
<dbReference type="InterPro" id="IPR009057">
    <property type="entry name" value="Homeodomain-like_sf"/>
</dbReference>
<evidence type="ECO:0000256" key="12">
    <source>
        <dbReference type="ARBA" id="ARBA00023163"/>
    </source>
</evidence>
<evidence type="ECO:0000256" key="13">
    <source>
        <dbReference type="ARBA" id="ARBA00029881"/>
    </source>
</evidence>
<dbReference type="InterPro" id="IPR011006">
    <property type="entry name" value="CheY-like_superfamily"/>
</dbReference>
<keyword evidence="7" id="KW-0067">ATP-binding</keyword>
<keyword evidence="8" id="KW-0902">Two-component regulatory system</keyword>
<evidence type="ECO:0000259" key="17">
    <source>
        <dbReference type="PROSITE" id="PS50045"/>
    </source>
</evidence>
<dbReference type="InterPro" id="IPR058031">
    <property type="entry name" value="AAA_lid_NorR"/>
</dbReference>
<feature type="domain" description="Sigma-54 factor interaction" evidence="17">
    <location>
        <begin position="135"/>
        <end position="324"/>
    </location>
</feature>
<dbReference type="Proteomes" id="UP000245168">
    <property type="component" value="Unassembled WGS sequence"/>
</dbReference>
<comment type="subcellular location">
    <subcellularLocation>
        <location evidence="1">Cytoplasm</location>
    </subcellularLocation>
</comment>
<dbReference type="AlphaFoldDB" id="A0A2U2BT83"/>
<comment type="function">
    <text evidence="15">Member of the two-component regulatory system NtrB/NtrC, which controls expression of the nitrogen-regulated (ntr) genes in response to nitrogen limitation. Phosphorylated NtrC binds directly to DNA and stimulates the formation of open promoter-sigma54-RNA polymerase complexes.</text>
</comment>
<evidence type="ECO:0000256" key="3">
    <source>
        <dbReference type="ARBA" id="ARBA00022490"/>
    </source>
</evidence>
<dbReference type="Gene3D" id="3.40.50.2300">
    <property type="match status" value="1"/>
</dbReference>
<dbReference type="Gene3D" id="1.10.10.60">
    <property type="entry name" value="Homeodomain-like"/>
    <property type="match status" value="1"/>
</dbReference>
<dbReference type="RefSeq" id="WP_109252427.1">
    <property type="nucleotide sequence ID" value="NZ_QEXV01000003.1"/>
</dbReference>
<organism evidence="19 20">
    <name type="scientific">Marinicauda salina</name>
    <dbReference type="NCBI Taxonomy" id="2135793"/>
    <lineage>
        <taxon>Bacteria</taxon>
        <taxon>Pseudomonadati</taxon>
        <taxon>Pseudomonadota</taxon>
        <taxon>Alphaproteobacteria</taxon>
        <taxon>Maricaulales</taxon>
        <taxon>Maricaulaceae</taxon>
        <taxon>Marinicauda</taxon>
    </lineage>
</organism>
<dbReference type="InterPro" id="IPR001789">
    <property type="entry name" value="Sig_transdc_resp-reg_receiver"/>
</dbReference>
<evidence type="ECO:0000256" key="5">
    <source>
        <dbReference type="ARBA" id="ARBA00022553"/>
    </source>
</evidence>
<reference evidence="20" key="1">
    <citation type="submission" date="2018-05" db="EMBL/GenBank/DDBJ databases">
        <authorList>
            <person name="Liu B.-T."/>
        </authorList>
    </citation>
    <scope>NUCLEOTIDE SEQUENCE [LARGE SCALE GENOMIC DNA]</scope>
    <source>
        <strain evidence="20">WD6-1</strain>
    </source>
</reference>
<evidence type="ECO:0000256" key="6">
    <source>
        <dbReference type="ARBA" id="ARBA00022741"/>
    </source>
</evidence>
<keyword evidence="5 16" id="KW-0597">Phosphoprotein</keyword>
<dbReference type="EMBL" id="QEXV01000003">
    <property type="protein sequence ID" value="PWE17196.1"/>
    <property type="molecule type" value="Genomic_DNA"/>
</dbReference>
<evidence type="ECO:0000313" key="20">
    <source>
        <dbReference type="Proteomes" id="UP000245168"/>
    </source>
</evidence>
<dbReference type="SUPFAM" id="SSF52172">
    <property type="entry name" value="CheY-like"/>
    <property type="match status" value="1"/>
</dbReference>
<dbReference type="OrthoDB" id="9802388at2"/>
<evidence type="ECO:0000256" key="15">
    <source>
        <dbReference type="ARBA" id="ARBA00043886"/>
    </source>
</evidence>
<keyword evidence="12" id="KW-0804">Transcription</keyword>
<dbReference type="SMART" id="SM00448">
    <property type="entry name" value="REC"/>
    <property type="match status" value="1"/>
</dbReference>
<dbReference type="GO" id="GO:0005737">
    <property type="term" value="C:cytoplasm"/>
    <property type="evidence" value="ECO:0007669"/>
    <property type="project" value="UniProtKB-SubCell"/>
</dbReference>
<comment type="caution">
    <text evidence="19">The sequence shown here is derived from an EMBL/GenBank/DDBJ whole genome shotgun (WGS) entry which is preliminary data.</text>
</comment>
<dbReference type="GO" id="GO:0043565">
    <property type="term" value="F:sequence-specific DNA binding"/>
    <property type="evidence" value="ECO:0007669"/>
    <property type="project" value="InterPro"/>
</dbReference>
<evidence type="ECO:0000256" key="10">
    <source>
        <dbReference type="ARBA" id="ARBA00023125"/>
    </source>
</evidence>
<evidence type="ECO:0000256" key="7">
    <source>
        <dbReference type="ARBA" id="ARBA00022840"/>
    </source>
</evidence>
<dbReference type="PROSITE" id="PS50045">
    <property type="entry name" value="SIGMA54_INTERACT_4"/>
    <property type="match status" value="1"/>
</dbReference>
<dbReference type="GO" id="GO:0005524">
    <property type="term" value="F:ATP binding"/>
    <property type="evidence" value="ECO:0007669"/>
    <property type="project" value="UniProtKB-KW"/>
</dbReference>
<dbReference type="InterPro" id="IPR027417">
    <property type="entry name" value="P-loop_NTPase"/>
</dbReference>
<dbReference type="Pfam" id="PF00072">
    <property type="entry name" value="Response_reg"/>
    <property type="match status" value="1"/>
</dbReference>
<dbReference type="Gene3D" id="3.40.50.300">
    <property type="entry name" value="P-loop containing nucleotide triphosphate hydrolases"/>
    <property type="match status" value="1"/>
</dbReference>
<keyword evidence="9" id="KW-0805">Transcription regulation</keyword>
<dbReference type="PANTHER" id="PTHR32071:SF95">
    <property type="entry name" value="DNA-BINDING TRANSCRIPTIONAL REGULATOR NTRC"/>
    <property type="match status" value="1"/>
</dbReference>
<keyword evidence="4" id="KW-0678">Repressor</keyword>
<evidence type="ECO:0000256" key="14">
    <source>
        <dbReference type="ARBA" id="ARBA00031910"/>
    </source>
</evidence>
<keyword evidence="3" id="KW-0963">Cytoplasm</keyword>
<feature type="domain" description="Response regulatory" evidence="18">
    <location>
        <begin position="4"/>
        <end position="118"/>
    </location>
</feature>